<organism evidence="2">
    <name type="scientific">Rhizophora mucronata</name>
    <name type="common">Asiatic mangrove</name>
    <dbReference type="NCBI Taxonomy" id="61149"/>
    <lineage>
        <taxon>Eukaryota</taxon>
        <taxon>Viridiplantae</taxon>
        <taxon>Streptophyta</taxon>
        <taxon>Embryophyta</taxon>
        <taxon>Tracheophyta</taxon>
        <taxon>Spermatophyta</taxon>
        <taxon>Magnoliopsida</taxon>
        <taxon>eudicotyledons</taxon>
        <taxon>Gunneridae</taxon>
        <taxon>Pentapetalae</taxon>
        <taxon>rosids</taxon>
        <taxon>fabids</taxon>
        <taxon>Malpighiales</taxon>
        <taxon>Rhizophoraceae</taxon>
        <taxon>Rhizophora</taxon>
    </lineage>
</organism>
<evidence type="ECO:0000256" key="1">
    <source>
        <dbReference type="SAM" id="Phobius"/>
    </source>
</evidence>
<evidence type="ECO:0000313" key="2">
    <source>
        <dbReference type="EMBL" id="MBX52040.1"/>
    </source>
</evidence>
<keyword evidence="1" id="KW-1133">Transmembrane helix</keyword>
<sequence>MLRFFKKKNYKFNLAFIKSFLKGFIFFIKFFSFFLGFTDTEDPKFCLHKAIVMVGKIGK</sequence>
<reference evidence="2" key="1">
    <citation type="submission" date="2018-02" db="EMBL/GenBank/DDBJ databases">
        <title>Rhizophora mucronata_Transcriptome.</title>
        <authorList>
            <person name="Meera S.P."/>
            <person name="Sreeshan A."/>
            <person name="Augustine A."/>
        </authorList>
    </citation>
    <scope>NUCLEOTIDE SEQUENCE</scope>
    <source>
        <tissue evidence="2">Leaf</tissue>
    </source>
</reference>
<dbReference type="AlphaFoldDB" id="A0A2P2PBA0"/>
<accession>A0A2P2PBA0</accession>
<protein>
    <submittedName>
        <fullName evidence="2">Uncharacterized protein</fullName>
    </submittedName>
</protein>
<feature type="transmembrane region" description="Helical" evidence="1">
    <location>
        <begin position="12"/>
        <end position="35"/>
    </location>
</feature>
<dbReference type="EMBL" id="GGEC01071556">
    <property type="protein sequence ID" value="MBX52040.1"/>
    <property type="molecule type" value="Transcribed_RNA"/>
</dbReference>
<keyword evidence="1" id="KW-0472">Membrane</keyword>
<proteinExistence type="predicted"/>
<name>A0A2P2PBA0_RHIMU</name>
<keyword evidence="1" id="KW-0812">Transmembrane</keyword>